<dbReference type="OrthoDB" id="10510205at2759"/>
<accession>A0A1J1I0I6</accession>
<proteinExistence type="predicted"/>
<protein>
    <submittedName>
        <fullName evidence="2">CLUMA_CG007235, isoform A</fullName>
    </submittedName>
</protein>
<dbReference type="EMBL" id="CVRI01000037">
    <property type="protein sequence ID" value="CRK93707.1"/>
    <property type="molecule type" value="Genomic_DNA"/>
</dbReference>
<feature type="region of interest" description="Disordered" evidence="1">
    <location>
        <begin position="140"/>
        <end position="167"/>
    </location>
</feature>
<reference evidence="2 3" key="1">
    <citation type="submission" date="2015-04" db="EMBL/GenBank/DDBJ databases">
        <authorList>
            <person name="Syromyatnikov M.Y."/>
            <person name="Popov V.N."/>
        </authorList>
    </citation>
    <scope>NUCLEOTIDE SEQUENCE [LARGE SCALE GENOMIC DNA]</scope>
</reference>
<evidence type="ECO:0000313" key="3">
    <source>
        <dbReference type="Proteomes" id="UP000183832"/>
    </source>
</evidence>
<gene>
    <name evidence="2" type="ORF">CLUMA_CG007235</name>
</gene>
<dbReference type="Proteomes" id="UP000183832">
    <property type="component" value="Unassembled WGS sequence"/>
</dbReference>
<name>A0A1J1I0I6_9DIPT</name>
<dbReference type="AlphaFoldDB" id="A0A1J1I0I6"/>
<sequence length="312" mass="35089">MLGIKFLLIDLNQPPFQFITAFFIASSNAIFFGSWSGPVRNKVETVTVAPAIQQYPISYIRAFAYQPVAFPQPLAPITTYHVSRNPQAYPTKNVQSNSNQFNNAVLQAMQQQLFKNRDSSNEFPSFPPMMQQLPLDSQVDFGTTPTTTTTTTTTTPAPTQPPSQVHVRPEPYQRQIPIPQAFQQGNFGGFPQYYNQQYSQPNPFQFTGQSNMANQFSGRLFSNEPSYQQYSADPVTYQFIPTSITPLPNQNNNNNNVKYVPCMCPVAVSISPPLNEPEKRTDEIPLLSPTPEPDRLLQSFQASTQLSEEENK</sequence>
<feature type="compositionally biased region" description="Low complexity" evidence="1">
    <location>
        <begin position="143"/>
        <end position="157"/>
    </location>
</feature>
<evidence type="ECO:0000256" key="1">
    <source>
        <dbReference type="SAM" id="MobiDB-lite"/>
    </source>
</evidence>
<evidence type="ECO:0000313" key="2">
    <source>
        <dbReference type="EMBL" id="CRK93707.1"/>
    </source>
</evidence>
<feature type="region of interest" description="Disordered" evidence="1">
    <location>
        <begin position="272"/>
        <end position="312"/>
    </location>
</feature>
<organism evidence="2 3">
    <name type="scientific">Clunio marinus</name>
    <dbReference type="NCBI Taxonomy" id="568069"/>
    <lineage>
        <taxon>Eukaryota</taxon>
        <taxon>Metazoa</taxon>
        <taxon>Ecdysozoa</taxon>
        <taxon>Arthropoda</taxon>
        <taxon>Hexapoda</taxon>
        <taxon>Insecta</taxon>
        <taxon>Pterygota</taxon>
        <taxon>Neoptera</taxon>
        <taxon>Endopterygota</taxon>
        <taxon>Diptera</taxon>
        <taxon>Nematocera</taxon>
        <taxon>Chironomoidea</taxon>
        <taxon>Chironomidae</taxon>
        <taxon>Clunio</taxon>
    </lineage>
</organism>
<keyword evidence="3" id="KW-1185">Reference proteome</keyword>